<dbReference type="OrthoDB" id="9793490at2"/>
<feature type="transmembrane region" description="Helical" evidence="7">
    <location>
        <begin position="60"/>
        <end position="83"/>
    </location>
</feature>
<evidence type="ECO:0000256" key="5">
    <source>
        <dbReference type="ARBA" id="ARBA00022989"/>
    </source>
</evidence>
<sequence length="225" mass="24087">MLPMVNQWDSDRYTPKLIEAVQETLQMVSLTLLIGGLLGLALGVIVFATRKGGIFANRPVNALVNVLINFIRPIPFIIFLAAIRPLTQAVMGTGLGTEAMIFPMTIVCTVATARIVEQNLVATDPGVIEAGIAMGASRLHVLMRVVVPEALGPLVLGYAFLFVGVVDMSAMAGIIGGGGLGAFAIQWGYQRYNDLVTWVAVGIIIVMVQVVQFIGNAIARKLLRR</sequence>
<feature type="domain" description="ABC transmembrane type-1" evidence="8">
    <location>
        <begin position="21"/>
        <end position="216"/>
    </location>
</feature>
<feature type="transmembrane region" description="Helical" evidence="7">
    <location>
        <begin position="195"/>
        <end position="219"/>
    </location>
</feature>
<evidence type="ECO:0000256" key="1">
    <source>
        <dbReference type="ARBA" id="ARBA00004651"/>
    </source>
</evidence>
<dbReference type="Proteomes" id="UP000316181">
    <property type="component" value="Unassembled WGS sequence"/>
</dbReference>
<evidence type="ECO:0000259" key="8">
    <source>
        <dbReference type="PROSITE" id="PS50928"/>
    </source>
</evidence>
<dbReference type="CDD" id="cd06261">
    <property type="entry name" value="TM_PBP2"/>
    <property type="match status" value="1"/>
</dbReference>
<evidence type="ECO:0000256" key="4">
    <source>
        <dbReference type="ARBA" id="ARBA00022692"/>
    </source>
</evidence>
<keyword evidence="6 7" id="KW-0472">Membrane</keyword>
<evidence type="ECO:0000256" key="3">
    <source>
        <dbReference type="ARBA" id="ARBA00022475"/>
    </source>
</evidence>
<dbReference type="GO" id="GO:0048473">
    <property type="term" value="P:D-methionine transmembrane transport"/>
    <property type="evidence" value="ECO:0007669"/>
    <property type="project" value="TreeGrafter"/>
</dbReference>
<comment type="caution">
    <text evidence="9">The sequence shown here is derived from an EMBL/GenBank/DDBJ whole genome shotgun (WGS) entry which is preliminary data.</text>
</comment>
<dbReference type="PANTHER" id="PTHR30450:SF14">
    <property type="entry name" value="TRANSPORTER, PERMEASE PROTEIN, PUTATIVE-RELATED"/>
    <property type="match status" value="1"/>
</dbReference>
<proteinExistence type="inferred from homology"/>
<comment type="similarity">
    <text evidence="7">Belongs to the binding-protein-dependent transport system permease family.</text>
</comment>
<dbReference type="PROSITE" id="PS50928">
    <property type="entry name" value="ABC_TM1"/>
    <property type="match status" value="1"/>
</dbReference>
<dbReference type="InterPro" id="IPR035906">
    <property type="entry name" value="MetI-like_sf"/>
</dbReference>
<dbReference type="InterPro" id="IPR051322">
    <property type="entry name" value="AA_ABC_Transporter_Permease"/>
</dbReference>
<evidence type="ECO:0000256" key="2">
    <source>
        <dbReference type="ARBA" id="ARBA00022448"/>
    </source>
</evidence>
<dbReference type="InterPro" id="IPR000515">
    <property type="entry name" value="MetI-like"/>
</dbReference>
<dbReference type="EMBL" id="VFNV01000001">
    <property type="protein sequence ID" value="TQK76264.1"/>
    <property type="molecule type" value="Genomic_DNA"/>
</dbReference>
<dbReference type="PANTHER" id="PTHR30450">
    <property type="entry name" value="ABC TRANSPORTER PERMEASE"/>
    <property type="match status" value="1"/>
</dbReference>
<evidence type="ECO:0000256" key="6">
    <source>
        <dbReference type="ARBA" id="ARBA00023136"/>
    </source>
</evidence>
<dbReference type="GO" id="GO:0005886">
    <property type="term" value="C:plasma membrane"/>
    <property type="evidence" value="ECO:0007669"/>
    <property type="project" value="UniProtKB-SubCell"/>
</dbReference>
<evidence type="ECO:0000313" key="9">
    <source>
        <dbReference type="EMBL" id="TQK76264.1"/>
    </source>
</evidence>
<keyword evidence="2 7" id="KW-0813">Transport</keyword>
<protein>
    <submittedName>
        <fullName evidence="9">D-methionine transport system permease protein</fullName>
    </submittedName>
</protein>
<organism evidence="9 10">
    <name type="scientific">Rarobacter incanus</name>
    <dbReference type="NCBI Taxonomy" id="153494"/>
    <lineage>
        <taxon>Bacteria</taxon>
        <taxon>Bacillati</taxon>
        <taxon>Actinomycetota</taxon>
        <taxon>Actinomycetes</taxon>
        <taxon>Micrococcales</taxon>
        <taxon>Rarobacteraceae</taxon>
        <taxon>Rarobacter</taxon>
    </lineage>
</organism>
<keyword evidence="5 7" id="KW-1133">Transmembrane helix</keyword>
<dbReference type="AlphaFoldDB" id="A0A542SNQ3"/>
<reference evidence="9 10" key="1">
    <citation type="submission" date="2019-06" db="EMBL/GenBank/DDBJ databases">
        <title>Sequencing the genomes of 1000 actinobacteria strains.</title>
        <authorList>
            <person name="Klenk H.-P."/>
        </authorList>
    </citation>
    <scope>NUCLEOTIDE SEQUENCE [LARGE SCALE GENOMIC DNA]</scope>
    <source>
        <strain evidence="9 10">DSM 10596</strain>
    </source>
</reference>
<evidence type="ECO:0000256" key="7">
    <source>
        <dbReference type="RuleBase" id="RU363032"/>
    </source>
</evidence>
<comment type="subcellular location">
    <subcellularLocation>
        <location evidence="1 7">Cell membrane</location>
        <topology evidence="1 7">Multi-pass membrane protein</topology>
    </subcellularLocation>
</comment>
<name>A0A542SNQ3_9MICO</name>
<dbReference type="Gene3D" id="1.10.3720.10">
    <property type="entry name" value="MetI-like"/>
    <property type="match status" value="1"/>
</dbReference>
<keyword evidence="3" id="KW-1003">Cell membrane</keyword>
<gene>
    <name evidence="9" type="ORF">FB389_0924</name>
</gene>
<dbReference type="SUPFAM" id="SSF161098">
    <property type="entry name" value="MetI-like"/>
    <property type="match status" value="1"/>
</dbReference>
<keyword evidence="4 7" id="KW-0812">Transmembrane</keyword>
<keyword evidence="10" id="KW-1185">Reference proteome</keyword>
<evidence type="ECO:0000313" key="10">
    <source>
        <dbReference type="Proteomes" id="UP000316181"/>
    </source>
</evidence>
<dbReference type="RefSeq" id="WP_142111569.1">
    <property type="nucleotide sequence ID" value="NZ_BAAATB010000002.1"/>
</dbReference>
<feature type="transmembrane region" description="Helical" evidence="7">
    <location>
        <begin position="27"/>
        <end position="48"/>
    </location>
</feature>
<accession>A0A542SNQ3</accession>
<dbReference type="Pfam" id="PF00528">
    <property type="entry name" value="BPD_transp_1"/>
    <property type="match status" value="1"/>
</dbReference>